<dbReference type="PANTHER" id="PTHR21064">
    <property type="entry name" value="AMINOGLYCOSIDE PHOSPHOTRANSFERASE DOMAIN-CONTAINING PROTEIN-RELATED"/>
    <property type="match status" value="1"/>
</dbReference>
<keyword evidence="3" id="KW-0808">Transferase</keyword>
<dbReference type="AlphaFoldDB" id="A0A2T5GQ70"/>
<dbReference type="InterPro" id="IPR050249">
    <property type="entry name" value="Pseudomonas-type_ThrB"/>
</dbReference>
<organism evidence="3 4">
    <name type="scientific">Sphingomonas aurantiaca</name>
    <dbReference type="NCBI Taxonomy" id="185949"/>
    <lineage>
        <taxon>Bacteria</taxon>
        <taxon>Pseudomonadati</taxon>
        <taxon>Pseudomonadota</taxon>
        <taxon>Alphaproteobacteria</taxon>
        <taxon>Sphingomonadales</taxon>
        <taxon>Sphingomonadaceae</taxon>
        <taxon>Sphingomonas</taxon>
    </lineage>
</organism>
<reference evidence="3 4" key="1">
    <citation type="submission" date="2018-04" db="EMBL/GenBank/DDBJ databases">
        <title>Genomic Encyclopedia of Type Strains, Phase III (KMG-III): the genomes of soil and plant-associated and newly described type strains.</title>
        <authorList>
            <person name="Whitman W."/>
        </authorList>
    </citation>
    <scope>NUCLEOTIDE SEQUENCE [LARGE SCALE GENOMIC DNA]</scope>
    <source>
        <strain evidence="3 4">MA101b</strain>
    </source>
</reference>
<protein>
    <submittedName>
        <fullName evidence="3">Ser/Thr protein kinase RdoA (MazF antagonist)</fullName>
    </submittedName>
</protein>
<dbReference type="Pfam" id="PF01636">
    <property type="entry name" value="APH"/>
    <property type="match status" value="1"/>
</dbReference>
<keyword evidence="3" id="KW-0418">Kinase</keyword>
<evidence type="ECO:0000259" key="2">
    <source>
        <dbReference type="Pfam" id="PF01636"/>
    </source>
</evidence>
<dbReference type="EMBL" id="QAOG01000002">
    <property type="protein sequence ID" value="PTQ61474.1"/>
    <property type="molecule type" value="Genomic_DNA"/>
</dbReference>
<proteinExistence type="inferred from homology"/>
<dbReference type="GO" id="GO:0009088">
    <property type="term" value="P:threonine biosynthetic process"/>
    <property type="evidence" value="ECO:0007669"/>
    <property type="project" value="TreeGrafter"/>
</dbReference>
<dbReference type="InterPro" id="IPR002575">
    <property type="entry name" value="Aminoglycoside_PTrfase"/>
</dbReference>
<dbReference type="RefSeq" id="WP_244185222.1">
    <property type="nucleotide sequence ID" value="NZ_QAOG01000002.1"/>
</dbReference>
<accession>A0A2T5GQ70</accession>
<comment type="caution">
    <text evidence="3">The sequence shown here is derived from an EMBL/GenBank/DDBJ whole genome shotgun (WGS) entry which is preliminary data.</text>
</comment>
<keyword evidence="4" id="KW-1185">Reference proteome</keyword>
<evidence type="ECO:0000313" key="4">
    <source>
        <dbReference type="Proteomes" id="UP000244189"/>
    </source>
</evidence>
<evidence type="ECO:0000313" key="3">
    <source>
        <dbReference type="EMBL" id="PTQ61474.1"/>
    </source>
</evidence>
<dbReference type="Gene3D" id="3.90.1200.10">
    <property type="match status" value="1"/>
</dbReference>
<gene>
    <name evidence="3" type="ORF">C8J26_1809</name>
</gene>
<name>A0A2T5GQ70_9SPHN</name>
<feature type="domain" description="Aminoglycoside phosphotransferase" evidence="2">
    <location>
        <begin position="65"/>
        <end position="282"/>
    </location>
</feature>
<dbReference type="InterPro" id="IPR011009">
    <property type="entry name" value="Kinase-like_dom_sf"/>
</dbReference>
<dbReference type="PANTHER" id="PTHR21064:SF6">
    <property type="entry name" value="AMINOGLYCOSIDE PHOSPHOTRANSFERASE DOMAIN-CONTAINING PROTEIN"/>
    <property type="match status" value="1"/>
</dbReference>
<evidence type="ECO:0000256" key="1">
    <source>
        <dbReference type="ARBA" id="ARBA00038240"/>
    </source>
</evidence>
<comment type="similarity">
    <text evidence="1">Belongs to the pseudomonas-type ThrB family.</text>
</comment>
<dbReference type="GO" id="GO:0004413">
    <property type="term" value="F:homoserine kinase activity"/>
    <property type="evidence" value="ECO:0007669"/>
    <property type="project" value="TreeGrafter"/>
</dbReference>
<dbReference type="SUPFAM" id="SSF56112">
    <property type="entry name" value="Protein kinase-like (PK-like)"/>
    <property type="match status" value="1"/>
</dbReference>
<dbReference type="Proteomes" id="UP000244189">
    <property type="component" value="Unassembled WGS sequence"/>
</dbReference>
<sequence>MVANPARVPEPEDHRVHGMGTEWEAPTWPAITPDEAAAVLARFPAAGAVTGLHWHSPRPFSAATLVQTTRGPFLLKRHHHHVRTREGLGEEHAFVAHLAASGLSVPDVLRAADGASAVKVGDWSYELHRQSPGADLYRDRLSWTPFLSRDHAHAAGVALAELHGAARGFDAPARRQQPLVASFGIVPAADPIAAMSAYVAARPAVRAFLAGRPWQAQCARLFDQAGADLPALMAQQPPLWTHNDWHPSNLLWREDGTVRTAIDFGLADRTTAVHDIATAIERTAIRWLDLGQGNDDTIADPASALALLDGYATIVPLGRADVDAIVRLLPLVHLEFALSEVDYFTAVVADPASAAMAWDGYLIAHADWFFAPPGRRFLRGIERA</sequence>